<accession>A0A6S6LZA6</accession>
<proteinExistence type="predicted"/>
<keyword evidence="2" id="KW-1185">Reference proteome</keyword>
<dbReference type="RefSeq" id="WP_185243738.1">
    <property type="nucleotide sequence ID" value="NZ_AP023213.1"/>
</dbReference>
<name>A0A6S6LZA6_9BACT</name>
<dbReference type="KEGG" id="gbn:GEOBRER4_00460"/>
<evidence type="ECO:0000313" key="1">
    <source>
        <dbReference type="EMBL" id="BCG45296.1"/>
    </source>
</evidence>
<dbReference type="Proteomes" id="UP000515472">
    <property type="component" value="Chromosome"/>
</dbReference>
<organism evidence="1 2">
    <name type="scientific">Citrifermentans bremense</name>
    <dbReference type="NCBI Taxonomy" id="60035"/>
    <lineage>
        <taxon>Bacteria</taxon>
        <taxon>Pseudomonadati</taxon>
        <taxon>Thermodesulfobacteriota</taxon>
        <taxon>Desulfuromonadia</taxon>
        <taxon>Geobacterales</taxon>
        <taxon>Geobacteraceae</taxon>
        <taxon>Citrifermentans</taxon>
    </lineage>
</organism>
<reference evidence="1 2" key="1">
    <citation type="submission" date="2020-06" db="EMBL/GenBank/DDBJ databases">
        <title>Interaction of electrochemicaly active bacteria, Geobacter bremensis R4 on different carbon anode.</title>
        <authorList>
            <person name="Meng L."/>
            <person name="Yoshida N."/>
        </authorList>
    </citation>
    <scope>NUCLEOTIDE SEQUENCE [LARGE SCALE GENOMIC DNA]</scope>
    <source>
        <strain evidence="1 2">R4</strain>
    </source>
</reference>
<gene>
    <name evidence="1" type="ORF">GEOBRER4_n0049</name>
</gene>
<dbReference type="EMBL" id="AP023213">
    <property type="protein sequence ID" value="BCG45296.1"/>
    <property type="molecule type" value="Genomic_DNA"/>
</dbReference>
<dbReference type="AlphaFoldDB" id="A0A6S6LZA6"/>
<sequence>MGDKVKCENPVKHRDHMCKLKKDGRVEELEKYQKDPIVFCNKCRMQANDPCVLCNPRAIKGGRG</sequence>
<evidence type="ECO:0000313" key="2">
    <source>
        <dbReference type="Proteomes" id="UP000515472"/>
    </source>
</evidence>
<protein>
    <submittedName>
        <fullName evidence="1">Uncharacterized protein</fullName>
    </submittedName>
</protein>